<name>M4C2Q8_HYAAE</name>
<protein>
    <submittedName>
        <fullName evidence="1">Uncharacterized protein</fullName>
    </submittedName>
</protein>
<dbReference type="AlphaFoldDB" id="M4C2Q8"/>
<sequence length="49" mass="5430">MGDFPPKERGPVTWLPGGSRLCPLLQLAADWEVQHPYYVSTARSSATSR</sequence>
<reference evidence="2" key="1">
    <citation type="journal article" date="2010" name="Science">
        <title>Signatures of adaptation to obligate biotrophy in the Hyaloperonospora arabidopsidis genome.</title>
        <authorList>
            <person name="Baxter L."/>
            <person name="Tripathy S."/>
            <person name="Ishaque N."/>
            <person name="Boot N."/>
            <person name="Cabral A."/>
            <person name="Kemen E."/>
            <person name="Thines M."/>
            <person name="Ah-Fong A."/>
            <person name="Anderson R."/>
            <person name="Badejoko W."/>
            <person name="Bittner-Eddy P."/>
            <person name="Boore J.L."/>
            <person name="Chibucos M.C."/>
            <person name="Coates M."/>
            <person name="Dehal P."/>
            <person name="Delehaunty K."/>
            <person name="Dong S."/>
            <person name="Downton P."/>
            <person name="Dumas B."/>
            <person name="Fabro G."/>
            <person name="Fronick C."/>
            <person name="Fuerstenberg S.I."/>
            <person name="Fulton L."/>
            <person name="Gaulin E."/>
            <person name="Govers F."/>
            <person name="Hughes L."/>
            <person name="Humphray S."/>
            <person name="Jiang R.H."/>
            <person name="Judelson H."/>
            <person name="Kamoun S."/>
            <person name="Kyung K."/>
            <person name="Meijer H."/>
            <person name="Minx P."/>
            <person name="Morris P."/>
            <person name="Nelson J."/>
            <person name="Phuntumart V."/>
            <person name="Qutob D."/>
            <person name="Rehmany A."/>
            <person name="Rougon-Cardoso A."/>
            <person name="Ryden P."/>
            <person name="Torto-Alalibo T."/>
            <person name="Studholme D."/>
            <person name="Wang Y."/>
            <person name="Win J."/>
            <person name="Wood J."/>
            <person name="Clifton S.W."/>
            <person name="Rogers J."/>
            <person name="Van den Ackerveken G."/>
            <person name="Jones J.D."/>
            <person name="McDowell J.M."/>
            <person name="Beynon J."/>
            <person name="Tyler B.M."/>
        </authorList>
    </citation>
    <scope>NUCLEOTIDE SEQUENCE [LARGE SCALE GENOMIC DNA]</scope>
    <source>
        <strain evidence="2">Emoy2</strain>
    </source>
</reference>
<dbReference type="EnsemblProtists" id="HpaT813374">
    <property type="protein sequence ID" value="HpaP813374"/>
    <property type="gene ID" value="HpaG813374"/>
</dbReference>
<organism evidence="1 2">
    <name type="scientific">Hyaloperonospora arabidopsidis (strain Emoy2)</name>
    <name type="common">Downy mildew agent</name>
    <name type="synonym">Peronospora arabidopsidis</name>
    <dbReference type="NCBI Taxonomy" id="559515"/>
    <lineage>
        <taxon>Eukaryota</taxon>
        <taxon>Sar</taxon>
        <taxon>Stramenopiles</taxon>
        <taxon>Oomycota</taxon>
        <taxon>Peronosporomycetes</taxon>
        <taxon>Peronosporales</taxon>
        <taxon>Peronosporaceae</taxon>
        <taxon>Hyaloperonospora</taxon>
    </lineage>
</organism>
<dbReference type="EMBL" id="JH598135">
    <property type="status" value="NOT_ANNOTATED_CDS"/>
    <property type="molecule type" value="Genomic_DNA"/>
</dbReference>
<dbReference type="InParanoid" id="M4C2Q8"/>
<proteinExistence type="predicted"/>
<dbReference type="VEuPathDB" id="FungiDB:HpaG813374"/>
<dbReference type="Proteomes" id="UP000011713">
    <property type="component" value="Unassembled WGS sequence"/>
</dbReference>
<keyword evidence="2" id="KW-1185">Reference proteome</keyword>
<reference evidence="1" key="2">
    <citation type="submission" date="2015-06" db="UniProtKB">
        <authorList>
            <consortium name="EnsemblProtists"/>
        </authorList>
    </citation>
    <scope>IDENTIFICATION</scope>
    <source>
        <strain evidence="1">Emoy2</strain>
    </source>
</reference>
<evidence type="ECO:0000313" key="1">
    <source>
        <dbReference type="EnsemblProtists" id="HpaP813374"/>
    </source>
</evidence>
<evidence type="ECO:0000313" key="2">
    <source>
        <dbReference type="Proteomes" id="UP000011713"/>
    </source>
</evidence>
<accession>M4C2Q8</accession>
<dbReference type="HOGENOM" id="CLU_3145688_0_0_1"/>